<keyword evidence="9" id="KW-0482">Metalloprotease</keyword>
<keyword evidence="3 12" id="KW-0121">Carboxypeptidase</keyword>
<keyword evidence="4" id="KW-0645">Protease</keyword>
<keyword evidence="6" id="KW-0732">Signal</keyword>
<dbReference type="Pfam" id="PF00246">
    <property type="entry name" value="Peptidase_M14"/>
    <property type="match status" value="1"/>
</dbReference>
<keyword evidence="7" id="KW-0378">Hydrolase</keyword>
<feature type="domain" description="Peptidase M14" evidence="11">
    <location>
        <begin position="77"/>
        <end position="377"/>
    </location>
</feature>
<evidence type="ECO:0000256" key="7">
    <source>
        <dbReference type="ARBA" id="ARBA00022801"/>
    </source>
</evidence>
<dbReference type="InterPro" id="IPR000834">
    <property type="entry name" value="Peptidase_M14"/>
</dbReference>
<dbReference type="FunFam" id="3.40.630.10:FF:000084">
    <property type="entry name" value="Carboxypeptidase B2"/>
    <property type="match status" value="1"/>
</dbReference>
<dbReference type="PRINTS" id="PR00765">
    <property type="entry name" value="CRBOXYPTASEA"/>
</dbReference>
<proteinExistence type="inferred from homology"/>
<dbReference type="GO" id="GO:0005615">
    <property type="term" value="C:extracellular space"/>
    <property type="evidence" value="ECO:0007669"/>
    <property type="project" value="TreeGrafter"/>
</dbReference>
<evidence type="ECO:0000256" key="9">
    <source>
        <dbReference type="ARBA" id="ARBA00023049"/>
    </source>
</evidence>
<dbReference type="GO" id="GO:0006508">
    <property type="term" value="P:proteolysis"/>
    <property type="evidence" value="ECO:0007669"/>
    <property type="project" value="UniProtKB-KW"/>
</dbReference>
<keyword evidence="13" id="KW-1185">Reference proteome</keyword>
<protein>
    <submittedName>
        <fullName evidence="12">Carboxypeptidase B-like protein</fullName>
    </submittedName>
</protein>
<dbReference type="EMBL" id="NCKV01011019">
    <property type="protein sequence ID" value="RWS21750.1"/>
    <property type="molecule type" value="Genomic_DNA"/>
</dbReference>
<dbReference type="InterPro" id="IPR057247">
    <property type="entry name" value="CARBOXYPEPT_ZN_2"/>
</dbReference>
<evidence type="ECO:0000313" key="13">
    <source>
        <dbReference type="Proteomes" id="UP000288716"/>
    </source>
</evidence>
<dbReference type="Gene3D" id="3.40.630.10">
    <property type="entry name" value="Zn peptidases"/>
    <property type="match status" value="1"/>
</dbReference>
<keyword evidence="8" id="KW-0862">Zinc</keyword>
<dbReference type="VEuPathDB" id="VectorBase:LDEU010290"/>
<dbReference type="PANTHER" id="PTHR11705:SF91">
    <property type="entry name" value="FI01817P-RELATED"/>
    <property type="match status" value="1"/>
</dbReference>
<gene>
    <name evidence="12" type="ORF">B4U80_04526</name>
</gene>
<evidence type="ECO:0000256" key="10">
    <source>
        <dbReference type="PROSITE-ProRule" id="PRU01379"/>
    </source>
</evidence>
<evidence type="ECO:0000256" key="6">
    <source>
        <dbReference type="ARBA" id="ARBA00022729"/>
    </source>
</evidence>
<evidence type="ECO:0000313" key="12">
    <source>
        <dbReference type="EMBL" id="RWS21750.1"/>
    </source>
</evidence>
<dbReference type="PROSITE" id="PS52035">
    <property type="entry name" value="PEPTIDASE_M14"/>
    <property type="match status" value="1"/>
</dbReference>
<evidence type="ECO:0000256" key="2">
    <source>
        <dbReference type="ARBA" id="ARBA00005988"/>
    </source>
</evidence>
<dbReference type="GO" id="GO:0008270">
    <property type="term" value="F:zinc ion binding"/>
    <property type="evidence" value="ECO:0007669"/>
    <property type="project" value="InterPro"/>
</dbReference>
<comment type="caution">
    <text evidence="12">The sequence shown here is derived from an EMBL/GenBank/DDBJ whole genome shotgun (WGS) entry which is preliminary data.</text>
</comment>
<keyword evidence="5" id="KW-0479">Metal-binding</keyword>
<dbReference type="Proteomes" id="UP000288716">
    <property type="component" value="Unassembled WGS sequence"/>
</dbReference>
<organism evidence="12 13">
    <name type="scientific">Leptotrombidium deliense</name>
    <dbReference type="NCBI Taxonomy" id="299467"/>
    <lineage>
        <taxon>Eukaryota</taxon>
        <taxon>Metazoa</taxon>
        <taxon>Ecdysozoa</taxon>
        <taxon>Arthropoda</taxon>
        <taxon>Chelicerata</taxon>
        <taxon>Arachnida</taxon>
        <taxon>Acari</taxon>
        <taxon>Acariformes</taxon>
        <taxon>Trombidiformes</taxon>
        <taxon>Prostigmata</taxon>
        <taxon>Anystina</taxon>
        <taxon>Parasitengona</taxon>
        <taxon>Trombiculoidea</taxon>
        <taxon>Trombiculidae</taxon>
        <taxon>Leptotrombidium</taxon>
    </lineage>
</organism>
<dbReference type="AlphaFoldDB" id="A0A443S2I8"/>
<dbReference type="SMART" id="SM00631">
    <property type="entry name" value="Zn_pept"/>
    <property type="match status" value="1"/>
</dbReference>
<dbReference type="PANTHER" id="PTHR11705">
    <property type="entry name" value="PROTEASE FAMILY M14 CARBOXYPEPTIDASE A,B"/>
    <property type="match status" value="1"/>
</dbReference>
<name>A0A443S2I8_9ACAR</name>
<sequence length="379" mass="44223">MPDDVNLWTSMTKFIEKPVILDTSESISKIVFESLQEANINYTILSENLEDWIEKDKREVIAELNASANKTTTDFEKYYPYETILKILDSIRVQHPKLAKLYSIGETLESRTIPLLILDNEFKSNSKNNNKSAVIFECGIHAREWISPAACLWFINAFITTKQGMSVLEKFRLHFVPVLNPDGYAYTWNVNRLWRKNRAFTDNKKCVGVDLNRNFDVDFCKTGASKNACDQDYCGQYAFSERETQSMRDHIFHTLRTRKIEMYFAIHSFSQLWMFPFGFTYALPNRLDQYEMYSQIAIQTIYNTSRQIYNYGSTINVMSYKVSGASDDWMQFNNFSKFNFALELRDKGNYGFLLPSKFIKPTAEEIWNAINAVLIECKL</sequence>
<dbReference type="SUPFAM" id="SSF53187">
    <property type="entry name" value="Zn-dependent exopeptidases"/>
    <property type="match status" value="1"/>
</dbReference>
<evidence type="ECO:0000256" key="8">
    <source>
        <dbReference type="ARBA" id="ARBA00022833"/>
    </source>
</evidence>
<evidence type="ECO:0000256" key="4">
    <source>
        <dbReference type="ARBA" id="ARBA00022670"/>
    </source>
</evidence>
<comment type="similarity">
    <text evidence="2 10">Belongs to the peptidase M14 family.</text>
</comment>
<reference evidence="12 13" key="1">
    <citation type="journal article" date="2018" name="Gigascience">
        <title>Genomes of trombidid mites reveal novel predicted allergens and laterally-transferred genes associated with secondary metabolism.</title>
        <authorList>
            <person name="Dong X."/>
            <person name="Chaisiri K."/>
            <person name="Xia D."/>
            <person name="Armstrong S.D."/>
            <person name="Fang Y."/>
            <person name="Donnelly M.J."/>
            <person name="Kadowaki T."/>
            <person name="McGarry J.W."/>
            <person name="Darby A.C."/>
            <person name="Makepeace B.L."/>
        </authorList>
    </citation>
    <scope>NUCLEOTIDE SEQUENCE [LARGE SCALE GENOMIC DNA]</scope>
    <source>
        <strain evidence="12">UoL-UT</strain>
    </source>
</reference>
<evidence type="ECO:0000256" key="3">
    <source>
        <dbReference type="ARBA" id="ARBA00022645"/>
    </source>
</evidence>
<dbReference type="PROSITE" id="PS00133">
    <property type="entry name" value="CARBOXYPEPT_ZN_2"/>
    <property type="match status" value="1"/>
</dbReference>
<dbReference type="GO" id="GO:0004181">
    <property type="term" value="F:metallocarboxypeptidase activity"/>
    <property type="evidence" value="ECO:0007669"/>
    <property type="project" value="InterPro"/>
</dbReference>
<comment type="cofactor">
    <cofactor evidence="1">
        <name>Zn(2+)</name>
        <dbReference type="ChEBI" id="CHEBI:29105"/>
    </cofactor>
</comment>
<evidence type="ECO:0000259" key="11">
    <source>
        <dbReference type="PROSITE" id="PS52035"/>
    </source>
</evidence>
<dbReference type="OrthoDB" id="3626597at2759"/>
<evidence type="ECO:0000256" key="1">
    <source>
        <dbReference type="ARBA" id="ARBA00001947"/>
    </source>
</evidence>
<feature type="active site" description="Proton donor/acceptor" evidence="10">
    <location>
        <position position="343"/>
    </location>
</feature>
<dbReference type="CDD" id="cd03860">
    <property type="entry name" value="M14_CP_A-B_like"/>
    <property type="match status" value="1"/>
</dbReference>
<accession>A0A443S2I8</accession>
<evidence type="ECO:0000256" key="5">
    <source>
        <dbReference type="ARBA" id="ARBA00022723"/>
    </source>
</evidence>